<keyword evidence="3" id="KW-1185">Reference proteome</keyword>
<evidence type="ECO:0000313" key="2">
    <source>
        <dbReference type="EMBL" id="MBA0656002.1"/>
    </source>
</evidence>
<dbReference type="PANTHER" id="PTHR48200:SF1">
    <property type="entry name" value="AMINOTRANSFERASE-LIKE PLANT MOBILE DOMAIN-CONTAINING PROTEIN"/>
    <property type="match status" value="1"/>
</dbReference>
<dbReference type="OrthoDB" id="1020431at2759"/>
<feature type="coiled-coil region" evidence="1">
    <location>
        <begin position="104"/>
        <end position="162"/>
    </location>
</feature>
<dbReference type="Proteomes" id="UP000593573">
    <property type="component" value="Unassembled WGS sequence"/>
</dbReference>
<dbReference type="AlphaFoldDB" id="A0A7J8V0D5"/>
<protein>
    <submittedName>
        <fullName evidence="2">Uncharacterized protein</fullName>
    </submittedName>
</protein>
<dbReference type="EMBL" id="JABFAB010000008">
    <property type="protein sequence ID" value="MBA0656002.1"/>
    <property type="molecule type" value="Genomic_DNA"/>
</dbReference>
<dbReference type="PANTHER" id="PTHR48200">
    <property type="entry name" value="PROTEIN, PUTATIVE-RELATED"/>
    <property type="match status" value="1"/>
</dbReference>
<comment type="caution">
    <text evidence="2">The sequence shown here is derived from an EMBL/GenBank/DDBJ whole genome shotgun (WGS) entry which is preliminary data.</text>
</comment>
<proteinExistence type="predicted"/>
<name>A0A7J8V0D5_9ROSI</name>
<accession>A0A7J8V0D5</accession>
<reference evidence="2 3" key="1">
    <citation type="journal article" date="2019" name="Genome Biol. Evol.">
        <title>Insights into the evolution of the New World diploid cottons (Gossypium, subgenus Houzingenia) based on genome sequencing.</title>
        <authorList>
            <person name="Grover C.E."/>
            <person name="Arick M.A. 2nd"/>
            <person name="Thrash A."/>
            <person name="Conover J.L."/>
            <person name="Sanders W.S."/>
            <person name="Peterson D.G."/>
            <person name="Frelichowski J.E."/>
            <person name="Scheffler J.A."/>
            <person name="Scheffler B.E."/>
            <person name="Wendel J.F."/>
        </authorList>
    </citation>
    <scope>NUCLEOTIDE SEQUENCE [LARGE SCALE GENOMIC DNA]</scope>
    <source>
        <strain evidence="2">57</strain>
        <tissue evidence="2">Leaf</tissue>
    </source>
</reference>
<organism evidence="2 3">
    <name type="scientific">Gossypium klotzschianum</name>
    <dbReference type="NCBI Taxonomy" id="34286"/>
    <lineage>
        <taxon>Eukaryota</taxon>
        <taxon>Viridiplantae</taxon>
        <taxon>Streptophyta</taxon>
        <taxon>Embryophyta</taxon>
        <taxon>Tracheophyta</taxon>
        <taxon>Spermatophyta</taxon>
        <taxon>Magnoliopsida</taxon>
        <taxon>eudicotyledons</taxon>
        <taxon>Gunneridae</taxon>
        <taxon>Pentapetalae</taxon>
        <taxon>rosids</taxon>
        <taxon>malvids</taxon>
        <taxon>Malvales</taxon>
        <taxon>Malvaceae</taxon>
        <taxon>Malvoideae</taxon>
        <taxon>Gossypium</taxon>
    </lineage>
</organism>
<evidence type="ECO:0000256" key="1">
    <source>
        <dbReference type="SAM" id="Coils"/>
    </source>
</evidence>
<gene>
    <name evidence="2" type="ORF">Goklo_008411</name>
</gene>
<evidence type="ECO:0000313" key="3">
    <source>
        <dbReference type="Proteomes" id="UP000593573"/>
    </source>
</evidence>
<keyword evidence="1" id="KW-0175">Coiled coil</keyword>
<sequence>MFPHVALHNRSILPFLSESEKLFLRKSLQDEDVEWKAPWMVPDEILYQCGDFDWVPLLGLAQCEFTYKGDNYKKKWWGKRVNENIPMSSKENTQPIEEHLQVILSELEIIKQDFKKRSSELEKKIEYLEEEKMKLGLDVNKLQDARVREDALKRDLLENQNEKVRLRTRVAVLERLMHQYHSHNSSIELKASLNNIEELKRKIEELETILQNCKLRVELLETNNKHWKKQFQRSQGQIRDRDHIMGEVVTQVREVADHLQTLAAQADMLSLKYESESDQGRESAWLLKKVKALNMQDQLQTQLQEQLVKVQQDMRDQIQESQRSMISQLTQLLAGGTEKGKRTVNYSGDDNEDPI</sequence>
<feature type="coiled-coil region" evidence="1">
    <location>
        <begin position="189"/>
        <end position="230"/>
    </location>
</feature>